<dbReference type="PANTHER" id="PTHR43065:SF49">
    <property type="entry name" value="HISTIDINE KINASE"/>
    <property type="match status" value="1"/>
</dbReference>
<dbReference type="PROSITE" id="PS50113">
    <property type="entry name" value="PAC"/>
    <property type="match status" value="1"/>
</dbReference>
<dbReference type="InterPro" id="IPR035965">
    <property type="entry name" value="PAS-like_dom_sf"/>
</dbReference>
<evidence type="ECO:0000313" key="11">
    <source>
        <dbReference type="EMBL" id="SEM91195.1"/>
    </source>
</evidence>
<dbReference type="InterPro" id="IPR011006">
    <property type="entry name" value="CheY-like_superfamily"/>
</dbReference>
<dbReference type="InterPro" id="IPR013655">
    <property type="entry name" value="PAS_fold_3"/>
</dbReference>
<dbReference type="InterPro" id="IPR013656">
    <property type="entry name" value="PAS_4"/>
</dbReference>
<feature type="modified residue" description="4-aspartylphosphate" evidence="6">
    <location>
        <position position="807"/>
    </location>
</feature>
<evidence type="ECO:0000256" key="3">
    <source>
        <dbReference type="ARBA" id="ARBA00022553"/>
    </source>
</evidence>
<dbReference type="Pfam" id="PF00072">
    <property type="entry name" value="Response_reg"/>
    <property type="match status" value="1"/>
</dbReference>
<dbReference type="InterPro" id="IPR003594">
    <property type="entry name" value="HATPase_dom"/>
</dbReference>
<dbReference type="SUPFAM" id="SSF52172">
    <property type="entry name" value="CheY-like"/>
    <property type="match status" value="1"/>
</dbReference>
<gene>
    <name evidence="11" type="ORF">SAMN05192583_1494</name>
</gene>
<evidence type="ECO:0000259" key="10">
    <source>
        <dbReference type="PROSITE" id="PS50113"/>
    </source>
</evidence>
<evidence type="ECO:0000313" key="12">
    <source>
        <dbReference type="Proteomes" id="UP000199206"/>
    </source>
</evidence>
<accession>A0A1H8C805</accession>
<protein>
    <recommendedName>
        <fullName evidence="2">histidine kinase</fullName>
        <ecNumber evidence="2">2.7.13.3</ecNumber>
    </recommendedName>
</protein>
<dbReference type="GO" id="GO:0000155">
    <property type="term" value="F:phosphorelay sensor kinase activity"/>
    <property type="evidence" value="ECO:0007669"/>
    <property type="project" value="InterPro"/>
</dbReference>
<dbReference type="EC" id="2.7.13.3" evidence="2"/>
<dbReference type="Gene3D" id="3.40.50.2300">
    <property type="match status" value="1"/>
</dbReference>
<evidence type="ECO:0000256" key="1">
    <source>
        <dbReference type="ARBA" id="ARBA00000085"/>
    </source>
</evidence>
<organism evidence="11 12">
    <name type="scientific">Sphingomonas gellani</name>
    <dbReference type="NCBI Taxonomy" id="1166340"/>
    <lineage>
        <taxon>Bacteria</taxon>
        <taxon>Pseudomonadati</taxon>
        <taxon>Pseudomonadota</taxon>
        <taxon>Alphaproteobacteria</taxon>
        <taxon>Sphingomonadales</taxon>
        <taxon>Sphingomonadaceae</taxon>
        <taxon>Sphingomonas</taxon>
    </lineage>
</organism>
<dbReference type="InterPro" id="IPR003661">
    <property type="entry name" value="HisK_dim/P_dom"/>
</dbReference>
<keyword evidence="12" id="KW-1185">Reference proteome</keyword>
<dbReference type="SMART" id="SM00448">
    <property type="entry name" value="REC"/>
    <property type="match status" value="1"/>
</dbReference>
<dbReference type="PRINTS" id="PR00344">
    <property type="entry name" value="BCTRLSENSOR"/>
</dbReference>
<dbReference type="Pfam" id="PF02518">
    <property type="entry name" value="HATPase_c"/>
    <property type="match status" value="1"/>
</dbReference>
<dbReference type="SUPFAM" id="SSF55874">
    <property type="entry name" value="ATPase domain of HSP90 chaperone/DNA topoisomerase II/histidine kinase"/>
    <property type="match status" value="1"/>
</dbReference>
<sequence>MFSATSAVQPLVPGSTTALEIAQRDWAATSLGAADTWPTALRSTLALMLACPTPMFLAWGPELLCFYNDAYRPILGYRIAEALGRPFSEVWASIWSDIKPLVDATLAGESRTMTDMRLDLSRTGEPEESWWTFTYSPAFDDAGRIAGLLCVTGETTARVVAERDRDAADERLQMALSAGNSIGAWDWDVLNDRNTADTRFATLYGVDPDRAAAGAPIAEFFGCIHPDDLPRVQDEIRKVMAGEGTFASEYRLVSKDGAIRWVSAQGRCIFDADGRCVRFPGVSFDITRRMAADLALQAAKAEREFVIDLTKRQRASTEAEAIIRLSAEMLGQRLGANRVGFYRRVGANQLRHGANWTDGTLDPLNGIDPVDRFGQRAERSRRRGKTLVFSDSRHDDAGDFLSFAERGVLAGICVPLMHDGDWRAGIYLHHAEVRSWSDAEVALAKEVAELTWLAVERAEAVLRLTQRVDRQDTALAEANSEIQTQAGRRTEAESQLRQLQKMEAVGQLTGGIAHDFNNMLAVIIGGLNLAQRRLDRGDTDIGRFMDGAMEGATRAAALTQRLLAFSRQQPLAPENIDANRLVNGLADLLTRTLGEHVRLETVLTPGLWKTSADPVQLENVIVNLAVNARDAMPDGGRLTIETGNADVDADYAHDADMAVGHYVMLAVSDTGTGMAPDVLAKAFDPFFTTKGVGKGTGLGLSQVFGFVRQSGGHVRIYSEVGHGTTIKIYLPRIHGEDVQPMARRAAVSARGGSPEEIVLVVEDEDRVRNFSTEALRELGYTVIHADNGPEALAMIDAGQDVTLLFTDIVMPEMTGRQLADEALKRLPGLKLVYTTGYTRNAVVHNGVIDPGTNFLAKPFGIDQLAAKIREALDG</sequence>
<keyword evidence="4" id="KW-0808">Transferase</keyword>
<dbReference type="AlphaFoldDB" id="A0A1H8C805"/>
<dbReference type="Gene3D" id="3.30.450.20">
    <property type="entry name" value="PAS domain"/>
    <property type="match status" value="2"/>
</dbReference>
<dbReference type="InterPro" id="IPR029016">
    <property type="entry name" value="GAF-like_dom_sf"/>
</dbReference>
<keyword evidence="3 6" id="KW-0597">Phosphoprotein</keyword>
<feature type="domain" description="Histidine kinase" evidence="8">
    <location>
        <begin position="511"/>
        <end position="734"/>
    </location>
</feature>
<dbReference type="Gene3D" id="3.30.450.40">
    <property type="match status" value="1"/>
</dbReference>
<dbReference type="Gene3D" id="2.10.70.100">
    <property type="match status" value="1"/>
</dbReference>
<dbReference type="Pfam" id="PF08448">
    <property type="entry name" value="PAS_4"/>
    <property type="match status" value="1"/>
</dbReference>
<dbReference type="InterPro" id="IPR036097">
    <property type="entry name" value="HisK_dim/P_sf"/>
</dbReference>
<dbReference type="RefSeq" id="WP_170841885.1">
    <property type="nucleotide sequence ID" value="NZ_FOCF01000003.1"/>
</dbReference>
<feature type="domain" description="Response regulatory" evidence="9">
    <location>
        <begin position="757"/>
        <end position="872"/>
    </location>
</feature>
<keyword evidence="5" id="KW-0418">Kinase</keyword>
<dbReference type="SMART" id="SM00388">
    <property type="entry name" value="HisKA"/>
    <property type="match status" value="1"/>
</dbReference>
<evidence type="ECO:0000259" key="9">
    <source>
        <dbReference type="PROSITE" id="PS50110"/>
    </source>
</evidence>
<dbReference type="SUPFAM" id="SSF55781">
    <property type="entry name" value="GAF domain-like"/>
    <property type="match status" value="1"/>
</dbReference>
<dbReference type="InterPro" id="IPR004358">
    <property type="entry name" value="Sig_transdc_His_kin-like_C"/>
</dbReference>
<feature type="coiled-coil region" evidence="7">
    <location>
        <begin position="475"/>
        <end position="502"/>
    </location>
</feature>
<dbReference type="EMBL" id="FOCF01000003">
    <property type="protein sequence ID" value="SEM91195.1"/>
    <property type="molecule type" value="Genomic_DNA"/>
</dbReference>
<dbReference type="InterPro" id="IPR005467">
    <property type="entry name" value="His_kinase_dom"/>
</dbReference>
<comment type="catalytic activity">
    <reaction evidence="1">
        <text>ATP + protein L-histidine = ADP + protein N-phospho-L-histidine.</text>
        <dbReference type="EC" id="2.7.13.3"/>
    </reaction>
</comment>
<dbReference type="SMART" id="SM00086">
    <property type="entry name" value="PAC"/>
    <property type="match status" value="1"/>
</dbReference>
<evidence type="ECO:0000256" key="2">
    <source>
        <dbReference type="ARBA" id="ARBA00012438"/>
    </source>
</evidence>
<dbReference type="SMART" id="SM00065">
    <property type="entry name" value="GAF"/>
    <property type="match status" value="1"/>
</dbReference>
<dbReference type="CDD" id="cd16919">
    <property type="entry name" value="HATPase_CckA-like"/>
    <property type="match status" value="1"/>
</dbReference>
<dbReference type="Proteomes" id="UP000199206">
    <property type="component" value="Unassembled WGS sequence"/>
</dbReference>
<dbReference type="InterPro" id="IPR000014">
    <property type="entry name" value="PAS"/>
</dbReference>
<dbReference type="InterPro" id="IPR000700">
    <property type="entry name" value="PAS-assoc_C"/>
</dbReference>
<reference evidence="12" key="1">
    <citation type="submission" date="2016-10" db="EMBL/GenBank/DDBJ databases">
        <authorList>
            <person name="Varghese N."/>
            <person name="Submissions S."/>
        </authorList>
    </citation>
    <scope>NUCLEOTIDE SEQUENCE [LARGE SCALE GENOMIC DNA]</scope>
    <source>
        <strain evidence="12">S6-262</strain>
    </source>
</reference>
<dbReference type="Gene3D" id="1.10.287.130">
    <property type="match status" value="1"/>
</dbReference>
<keyword evidence="7" id="KW-0175">Coiled coil</keyword>
<dbReference type="InterPro" id="IPR001789">
    <property type="entry name" value="Sig_transdc_resp-reg_receiver"/>
</dbReference>
<dbReference type="Pfam" id="PF08447">
    <property type="entry name" value="PAS_3"/>
    <property type="match status" value="1"/>
</dbReference>
<dbReference type="InterPro" id="IPR001610">
    <property type="entry name" value="PAC"/>
</dbReference>
<evidence type="ECO:0000256" key="6">
    <source>
        <dbReference type="PROSITE-ProRule" id="PRU00169"/>
    </source>
</evidence>
<evidence type="ECO:0000259" key="8">
    <source>
        <dbReference type="PROSITE" id="PS50109"/>
    </source>
</evidence>
<dbReference type="SUPFAM" id="SSF47384">
    <property type="entry name" value="Homodimeric domain of signal transducing histidine kinase"/>
    <property type="match status" value="1"/>
</dbReference>
<name>A0A1H8C805_9SPHN</name>
<dbReference type="Pfam" id="PF01590">
    <property type="entry name" value="GAF"/>
    <property type="match status" value="1"/>
</dbReference>
<proteinExistence type="predicted"/>
<feature type="domain" description="PAC" evidence="10">
    <location>
        <begin position="246"/>
        <end position="298"/>
    </location>
</feature>
<dbReference type="InterPro" id="IPR036890">
    <property type="entry name" value="HATPase_C_sf"/>
</dbReference>
<dbReference type="PANTHER" id="PTHR43065">
    <property type="entry name" value="SENSOR HISTIDINE KINASE"/>
    <property type="match status" value="1"/>
</dbReference>
<dbReference type="Gene3D" id="3.30.565.10">
    <property type="entry name" value="Histidine kinase-like ATPase, C-terminal domain"/>
    <property type="match status" value="1"/>
</dbReference>
<evidence type="ECO:0000256" key="5">
    <source>
        <dbReference type="ARBA" id="ARBA00022777"/>
    </source>
</evidence>
<dbReference type="CDD" id="cd00130">
    <property type="entry name" value="PAS"/>
    <property type="match status" value="2"/>
</dbReference>
<dbReference type="STRING" id="1166340.SAMN05192583_1494"/>
<dbReference type="SMART" id="SM00387">
    <property type="entry name" value="HATPase_c"/>
    <property type="match status" value="1"/>
</dbReference>
<evidence type="ECO:0000256" key="4">
    <source>
        <dbReference type="ARBA" id="ARBA00022679"/>
    </source>
</evidence>
<dbReference type="SUPFAM" id="SSF55785">
    <property type="entry name" value="PYP-like sensor domain (PAS domain)"/>
    <property type="match status" value="2"/>
</dbReference>
<evidence type="ECO:0000256" key="7">
    <source>
        <dbReference type="SAM" id="Coils"/>
    </source>
</evidence>
<dbReference type="PROSITE" id="PS50110">
    <property type="entry name" value="RESPONSE_REGULATORY"/>
    <property type="match status" value="1"/>
</dbReference>
<dbReference type="CDD" id="cd00082">
    <property type="entry name" value="HisKA"/>
    <property type="match status" value="1"/>
</dbReference>
<dbReference type="PROSITE" id="PS50109">
    <property type="entry name" value="HIS_KIN"/>
    <property type="match status" value="1"/>
</dbReference>
<dbReference type="InterPro" id="IPR003018">
    <property type="entry name" value="GAF"/>
</dbReference>